<dbReference type="OMA" id="DDACIPT"/>
<dbReference type="EMBL" id="CM003157">
    <property type="protein sequence ID" value="KIS66521.1"/>
    <property type="molecule type" value="Genomic_DNA"/>
</dbReference>
<evidence type="ECO:0000256" key="4">
    <source>
        <dbReference type="ARBA" id="ARBA00023136"/>
    </source>
</evidence>
<reference evidence="6 7" key="1">
    <citation type="journal article" date="2006" name="Nature">
        <title>Insights from the genome of the biotrophic fungal plant pathogen Ustilago maydis.</title>
        <authorList>
            <person name="Kamper J."/>
            <person name="Kahmann R."/>
            <person name="Bolker M."/>
            <person name="Ma L.J."/>
            <person name="Brefort T."/>
            <person name="Saville B.J."/>
            <person name="Banuett F."/>
            <person name="Kronstad J.W."/>
            <person name="Gold S.E."/>
            <person name="Muller O."/>
            <person name="Perlin M.H."/>
            <person name="Wosten H.A."/>
            <person name="de Vries R."/>
            <person name="Ruiz-Herrera J."/>
            <person name="Reynaga-Pena C.G."/>
            <person name="Snetselaar K."/>
            <person name="McCann M."/>
            <person name="Perez-Martin J."/>
            <person name="Feldbrugge M."/>
            <person name="Basse C.W."/>
            <person name="Steinberg G."/>
            <person name="Ibeas J.I."/>
            <person name="Holloman W."/>
            <person name="Guzman P."/>
            <person name="Farman M."/>
            <person name="Stajich J.E."/>
            <person name="Sentandreu R."/>
            <person name="Gonzalez-Prieto J.M."/>
            <person name="Kennell J.C."/>
            <person name="Molina L."/>
            <person name="Schirawski J."/>
            <person name="Mendoza-Mendoza A."/>
            <person name="Greilinger D."/>
            <person name="Munch K."/>
            <person name="Rossel N."/>
            <person name="Scherer M."/>
            <person name="Vranes M."/>
            <person name="Ladendorf O."/>
            <person name="Vincon V."/>
            <person name="Fuchs U."/>
            <person name="Sandrock B."/>
            <person name="Meng S."/>
            <person name="Ho E.C."/>
            <person name="Cahill M.J."/>
            <person name="Boyce K.J."/>
            <person name="Klose J."/>
            <person name="Klosterman S.J."/>
            <person name="Deelstra H.J."/>
            <person name="Ortiz-Castellanos L."/>
            <person name="Li W."/>
            <person name="Sanchez-Alonso P."/>
            <person name="Schreier P.H."/>
            <person name="Hauser-Hahn I."/>
            <person name="Vaupel M."/>
            <person name="Koopmann E."/>
            <person name="Friedrich G."/>
            <person name="Voss H."/>
            <person name="Schluter T."/>
            <person name="Margolis J."/>
            <person name="Platt D."/>
            <person name="Swimmer C."/>
            <person name="Gnirke A."/>
            <person name="Chen F."/>
            <person name="Vysotskaia V."/>
            <person name="Mannhaupt G."/>
            <person name="Guldener U."/>
            <person name="Munsterkotter M."/>
            <person name="Haase D."/>
            <person name="Oesterheld M."/>
            <person name="Mewes H.W."/>
            <person name="Mauceli E.W."/>
            <person name="DeCaprio D."/>
            <person name="Wade C.M."/>
            <person name="Butler J."/>
            <person name="Young S."/>
            <person name="Jaffe D.B."/>
            <person name="Calvo S."/>
            <person name="Nusbaum C."/>
            <person name="Galagan J."/>
            <person name="Birren B.W."/>
        </authorList>
    </citation>
    <scope>NUCLEOTIDE SEQUENCE [LARGE SCALE GENOMIC DNA]</scope>
    <source>
        <strain evidence="7">DSM 14603 / FGSC 9021 / UM521</strain>
    </source>
</reference>
<keyword evidence="2 5" id="KW-0812">Transmembrane</keyword>
<evidence type="ECO:0000313" key="6">
    <source>
        <dbReference type="EMBL" id="KIS66521.1"/>
    </source>
</evidence>
<dbReference type="eggNOG" id="ENOG502RZDB">
    <property type="taxonomic scope" value="Eukaryota"/>
</dbReference>
<evidence type="ECO:0000256" key="1">
    <source>
        <dbReference type="ARBA" id="ARBA00004127"/>
    </source>
</evidence>
<dbReference type="STRING" id="237631.A0A0D1DRI9"/>
<dbReference type="OrthoDB" id="419711at2759"/>
<keyword evidence="7" id="KW-1185">Reference proteome</keyword>
<dbReference type="AlphaFoldDB" id="A0A0D1DRI9"/>
<feature type="transmembrane region" description="Helical" evidence="5">
    <location>
        <begin position="274"/>
        <end position="292"/>
    </location>
</feature>
<dbReference type="GeneID" id="23565385"/>
<dbReference type="PANTHER" id="PTHR12242:SF1">
    <property type="entry name" value="MYND-TYPE DOMAIN-CONTAINING PROTEIN"/>
    <property type="match status" value="1"/>
</dbReference>
<dbReference type="GO" id="GO:0012505">
    <property type="term" value="C:endomembrane system"/>
    <property type="evidence" value="ECO:0007669"/>
    <property type="project" value="UniProtKB-SubCell"/>
</dbReference>
<dbReference type="RefSeq" id="XP_011391836.1">
    <property type="nucleotide sequence ID" value="XM_011393534.1"/>
</dbReference>
<accession>A0A0D1DRI9</accession>
<dbReference type="InParanoid" id="A0A0D1DRI9"/>
<sequence length="486" mass="53551">MANLASHMTPEMDDAPAFVSQPAQAEEETFEEITGLSTKIYHHLGVDTPFDPQHRLVTSYILPVPALAIFRVIVAIYMLVTALGTAVAEGIGTVTYFTSLSFWGDTSYFVMSAVHTCSFWYALQRWKKASVQPGNGRIEMVEKAYPLNGVGRIEIARHKAGIDAFGTQLHQDIESEMAYHRGSEFEIGSRYPRSLLSRSFSRPLQVCHTLLVSTISSFPLMVTVIFWSVLSGPTSLADPYSIFANIGKHTLNYVLTMVDLVILSRTPLRPWWHLVFLIILLALYLGIVKITYDRFHVWVYGFFNVQQFGVPLVVMFSLLLGVFVVASFCVSQGLILLREFVAARVQKSGQWGSAKAVGVPDDACIPTMRGPGPLGGGGRRTKAGHDVIHLRGRFPCNALTGRRSSGIVVDDIHIHALSALGGSESNVDEATKSVALDRFQPRSIRFAGDVDNTHIYRSASITDVPNPDAGSSQAQFLRPVAWQHPV</sequence>
<keyword evidence="3 5" id="KW-1133">Transmembrane helix</keyword>
<dbReference type="InterPro" id="IPR006838">
    <property type="entry name" value="ADTRP_AIG1"/>
</dbReference>
<feature type="transmembrane region" description="Helical" evidence="5">
    <location>
        <begin position="100"/>
        <end position="123"/>
    </location>
</feature>
<proteinExistence type="predicted"/>
<dbReference type="Proteomes" id="UP000000561">
    <property type="component" value="Chromosome 18"/>
</dbReference>
<evidence type="ECO:0000256" key="5">
    <source>
        <dbReference type="SAM" id="Phobius"/>
    </source>
</evidence>
<dbReference type="GO" id="GO:0016020">
    <property type="term" value="C:membrane"/>
    <property type="evidence" value="ECO:0000318"/>
    <property type="project" value="GO_Central"/>
</dbReference>
<feature type="transmembrane region" description="Helical" evidence="5">
    <location>
        <begin position="206"/>
        <end position="230"/>
    </location>
</feature>
<dbReference type="VEuPathDB" id="FungiDB:UMAG_05514"/>
<feature type="transmembrane region" description="Helical" evidence="5">
    <location>
        <begin position="60"/>
        <end position="80"/>
    </location>
</feature>
<organism evidence="6 7">
    <name type="scientific">Mycosarcoma maydis</name>
    <name type="common">Corn smut fungus</name>
    <name type="synonym">Ustilago maydis</name>
    <dbReference type="NCBI Taxonomy" id="5270"/>
    <lineage>
        <taxon>Eukaryota</taxon>
        <taxon>Fungi</taxon>
        <taxon>Dikarya</taxon>
        <taxon>Basidiomycota</taxon>
        <taxon>Ustilaginomycotina</taxon>
        <taxon>Ustilaginomycetes</taxon>
        <taxon>Ustilaginales</taxon>
        <taxon>Ustilaginaceae</taxon>
        <taxon>Mycosarcoma</taxon>
    </lineage>
</organism>
<dbReference type="PANTHER" id="PTHR12242">
    <property type="entry name" value="OS02G0130600 PROTEIN-RELATED"/>
    <property type="match status" value="1"/>
</dbReference>
<name>A0A0D1DRI9_MYCMD</name>
<keyword evidence="4 5" id="KW-0472">Membrane</keyword>
<protein>
    <submittedName>
        <fullName evidence="6">Uncharacterized protein</fullName>
    </submittedName>
</protein>
<evidence type="ECO:0000313" key="7">
    <source>
        <dbReference type="Proteomes" id="UP000000561"/>
    </source>
</evidence>
<gene>
    <name evidence="6" type="ORF">UMAG_05514</name>
</gene>
<feature type="transmembrane region" description="Helical" evidence="5">
    <location>
        <begin position="312"/>
        <end position="337"/>
    </location>
</feature>
<dbReference type="KEGG" id="uma:UMAG_05514"/>
<evidence type="ECO:0000256" key="2">
    <source>
        <dbReference type="ARBA" id="ARBA00022692"/>
    </source>
</evidence>
<dbReference type="Pfam" id="PF04750">
    <property type="entry name" value="Far-17a_AIG1"/>
    <property type="match status" value="1"/>
</dbReference>
<evidence type="ECO:0000256" key="3">
    <source>
        <dbReference type="ARBA" id="ARBA00022989"/>
    </source>
</evidence>
<comment type="subcellular location">
    <subcellularLocation>
        <location evidence="1">Endomembrane system</location>
        <topology evidence="1">Multi-pass membrane protein</topology>
    </subcellularLocation>
</comment>